<dbReference type="CDD" id="cd11064">
    <property type="entry name" value="CYP86A"/>
    <property type="match status" value="1"/>
</dbReference>
<keyword evidence="9" id="KW-1185">Reference proteome</keyword>
<keyword evidence="7" id="KW-0503">Monooxygenase</keyword>
<evidence type="ECO:0000256" key="7">
    <source>
        <dbReference type="ARBA" id="ARBA00023033"/>
    </source>
</evidence>
<gene>
    <name evidence="8" type="ORF">F3Y22_tig00110483pilonHSYRG00457</name>
</gene>
<comment type="caution">
    <text evidence="8">The sequence shown here is derived from an EMBL/GenBank/DDBJ whole genome shotgun (WGS) entry which is preliminary data.</text>
</comment>
<proteinExistence type="inferred from homology"/>
<protein>
    <submittedName>
        <fullName evidence="8">Cytochrome P450 86B1</fullName>
    </submittedName>
</protein>
<evidence type="ECO:0000256" key="4">
    <source>
        <dbReference type="ARBA" id="ARBA00022723"/>
    </source>
</evidence>
<dbReference type="Pfam" id="PF00067">
    <property type="entry name" value="p450"/>
    <property type="match status" value="1"/>
</dbReference>
<evidence type="ECO:0000313" key="8">
    <source>
        <dbReference type="EMBL" id="KAE8702405.1"/>
    </source>
</evidence>
<reference evidence="8" key="1">
    <citation type="submission" date="2019-09" db="EMBL/GenBank/DDBJ databases">
        <title>Draft genome information of white flower Hibiscus syriacus.</title>
        <authorList>
            <person name="Kim Y.-M."/>
        </authorList>
    </citation>
    <scope>NUCLEOTIDE SEQUENCE [LARGE SCALE GENOMIC DNA]</scope>
    <source>
        <strain evidence="8">YM2019G1</strain>
    </source>
</reference>
<keyword evidence="5" id="KW-0560">Oxidoreductase</keyword>
<dbReference type="EMBL" id="VEPZ02001008">
    <property type="protein sequence ID" value="KAE8702405.1"/>
    <property type="molecule type" value="Genomic_DNA"/>
</dbReference>
<keyword evidence="4" id="KW-0479">Metal-binding</keyword>
<keyword evidence="3" id="KW-0349">Heme</keyword>
<dbReference type="GO" id="GO:0016705">
    <property type="term" value="F:oxidoreductase activity, acting on paired donors, with incorporation or reduction of molecular oxygen"/>
    <property type="evidence" value="ECO:0007669"/>
    <property type="project" value="InterPro"/>
</dbReference>
<dbReference type="AlphaFoldDB" id="A0A6A3AGQ1"/>
<dbReference type="GO" id="GO:0005506">
    <property type="term" value="F:iron ion binding"/>
    <property type="evidence" value="ECO:0007669"/>
    <property type="project" value="InterPro"/>
</dbReference>
<dbReference type="InterPro" id="IPR036396">
    <property type="entry name" value="Cyt_P450_sf"/>
</dbReference>
<evidence type="ECO:0000256" key="3">
    <source>
        <dbReference type="ARBA" id="ARBA00022617"/>
    </source>
</evidence>
<comment type="cofactor">
    <cofactor evidence="1">
        <name>heme</name>
        <dbReference type="ChEBI" id="CHEBI:30413"/>
    </cofactor>
</comment>
<dbReference type="Gene3D" id="1.10.630.10">
    <property type="entry name" value="Cytochrome P450"/>
    <property type="match status" value="1"/>
</dbReference>
<sequence length="389" mass="44907">MLPSLVTGLRSDMYEWISDILCQQNGTFKFKGPWFSSLNCVVTSDPRNLEHLLKIKFSVFPKGPYFRDTVRDLLGDGIFNADDETWQRQRKTASIEFHSAKFRQLTTESLVELVHARLLPVLENVVNKSTSIDLQDVLLRLTFDNVCMIAFGVDPGCLRPGLPEILFAKAFEDATKTTLLRFVTPTCVWKAMRCLDLGIEKKLKKSIKGVDEFAEQFIRTRKEELSLQKEDEKQRSDLLTVFMRLKDEQGAPFSDKFLSDICVNFILAGRDTFSMALSWFFWLLEKNPIVEEKILAEICRIVNERDDLKSPLIFRPEEIKKMDYLQASLSEALRLYPSVPVDHKVVVEDNVFPDGTVLKEQKLSMQSMLWVEWKPYGEKTAENINRRDG</sequence>
<dbReference type="Proteomes" id="UP000436088">
    <property type="component" value="Unassembled WGS sequence"/>
</dbReference>
<dbReference type="SUPFAM" id="SSF48264">
    <property type="entry name" value="Cytochrome P450"/>
    <property type="match status" value="1"/>
</dbReference>
<dbReference type="PRINTS" id="PR00463">
    <property type="entry name" value="EP450I"/>
</dbReference>
<evidence type="ECO:0000313" key="9">
    <source>
        <dbReference type="Proteomes" id="UP000436088"/>
    </source>
</evidence>
<dbReference type="GO" id="GO:0020037">
    <property type="term" value="F:heme binding"/>
    <property type="evidence" value="ECO:0007669"/>
    <property type="project" value="InterPro"/>
</dbReference>
<dbReference type="InterPro" id="IPR001128">
    <property type="entry name" value="Cyt_P450"/>
</dbReference>
<evidence type="ECO:0000256" key="2">
    <source>
        <dbReference type="ARBA" id="ARBA00010617"/>
    </source>
</evidence>
<name>A0A6A3AGQ1_HIBSY</name>
<accession>A0A6A3AGQ1</accession>
<dbReference type="PANTHER" id="PTHR24296">
    <property type="entry name" value="CYTOCHROME P450"/>
    <property type="match status" value="1"/>
</dbReference>
<keyword evidence="6" id="KW-0408">Iron</keyword>
<dbReference type="InterPro" id="IPR002401">
    <property type="entry name" value="Cyt_P450_E_grp-I"/>
</dbReference>
<evidence type="ECO:0000256" key="5">
    <source>
        <dbReference type="ARBA" id="ARBA00023002"/>
    </source>
</evidence>
<comment type="similarity">
    <text evidence="2">Belongs to the cytochrome P450 family.</text>
</comment>
<organism evidence="8 9">
    <name type="scientific">Hibiscus syriacus</name>
    <name type="common">Rose of Sharon</name>
    <dbReference type="NCBI Taxonomy" id="106335"/>
    <lineage>
        <taxon>Eukaryota</taxon>
        <taxon>Viridiplantae</taxon>
        <taxon>Streptophyta</taxon>
        <taxon>Embryophyta</taxon>
        <taxon>Tracheophyta</taxon>
        <taxon>Spermatophyta</taxon>
        <taxon>Magnoliopsida</taxon>
        <taxon>eudicotyledons</taxon>
        <taxon>Gunneridae</taxon>
        <taxon>Pentapetalae</taxon>
        <taxon>rosids</taxon>
        <taxon>malvids</taxon>
        <taxon>Malvales</taxon>
        <taxon>Malvaceae</taxon>
        <taxon>Malvoideae</taxon>
        <taxon>Hibiscus</taxon>
    </lineage>
</organism>
<dbReference type="GO" id="GO:0004497">
    <property type="term" value="F:monooxygenase activity"/>
    <property type="evidence" value="ECO:0007669"/>
    <property type="project" value="UniProtKB-KW"/>
</dbReference>
<evidence type="ECO:0000256" key="1">
    <source>
        <dbReference type="ARBA" id="ARBA00001971"/>
    </source>
</evidence>
<evidence type="ECO:0000256" key="6">
    <source>
        <dbReference type="ARBA" id="ARBA00023004"/>
    </source>
</evidence>